<evidence type="ECO:0000313" key="2">
    <source>
        <dbReference type="EMBL" id="HEF64682.1"/>
    </source>
</evidence>
<dbReference type="NCBIfam" id="NF004815">
    <property type="entry name" value="PRK06169.1"/>
    <property type="match status" value="1"/>
</dbReference>
<comment type="similarity">
    <text evidence="1">Belongs to the amidase family.</text>
</comment>
<sequence length="474" mass="51431">MNAAQLELCFLSATELLEQYRRRALSPVEVVDAVLEQIERLDPVVRAFLTVTAEQARRQAIEAEYAYAHGERRVLLGVPVSIKDVTPVAGVRWTSGSLLWKDRVAEEDAPIVERLRAAGAILLGKTNTPELGWKGDSGNRLIGPTRNPWQLERTAGGSSGGAAAAVAAGMGPLAQGTDGAGSIRIPASFCGIVGFKPSFGLVPYYPPSAVELLAHVGPMTRTVADAALMLAVMAGPDPRDRHSLPASGVDFTALDGQLQGKRVGWLRRVGDVPVDREVERVVQEAVAAFTELGCVVEELEEPLEDPYPILDILWSAAMAAVHREDLEQVREFLDPGRLAVVERGQTWRGVDVAWALAERNRYAERVRRQLAGFDLVVSPTTPIPAFAAGADHPGAIEGYPTTYLSWTPFTYPFNITGQPAISVPCGFTRDGLPVGLQIVGRWREDLRVLQAAAAFERVRPWTQWRPPVTSGGTR</sequence>
<dbReference type="Pfam" id="PF01425">
    <property type="entry name" value="Amidase"/>
    <property type="match status" value="1"/>
</dbReference>
<dbReference type="PANTHER" id="PTHR11895:SF7">
    <property type="entry name" value="GLUTAMYL-TRNA(GLN) AMIDOTRANSFERASE SUBUNIT A, MITOCHONDRIAL"/>
    <property type="match status" value="1"/>
</dbReference>
<dbReference type="PANTHER" id="PTHR11895">
    <property type="entry name" value="TRANSAMIDASE"/>
    <property type="match status" value="1"/>
</dbReference>
<dbReference type="EMBL" id="DSJL01000007">
    <property type="protein sequence ID" value="HEF64682.1"/>
    <property type="molecule type" value="Genomic_DNA"/>
</dbReference>
<comment type="caution">
    <text evidence="2">The sequence shown here is derived from an EMBL/GenBank/DDBJ whole genome shotgun (WGS) entry which is preliminary data.</text>
</comment>
<keyword evidence="2" id="KW-0378">Hydrolase</keyword>
<accession>A0A7C1G037</accession>
<name>A0A7C1G037_THERO</name>
<dbReference type="InterPro" id="IPR036928">
    <property type="entry name" value="AS_sf"/>
</dbReference>
<gene>
    <name evidence="2" type="ORF">ENP47_03620</name>
</gene>
<evidence type="ECO:0000256" key="1">
    <source>
        <dbReference type="ARBA" id="ARBA00009199"/>
    </source>
</evidence>
<protein>
    <submittedName>
        <fullName evidence="2">Amidase</fullName>
        <ecNumber evidence="2">3.5.1.4</ecNumber>
    </submittedName>
</protein>
<dbReference type="EC" id="3.5.1.4" evidence="2"/>
<dbReference type="Gene3D" id="3.90.1300.10">
    <property type="entry name" value="Amidase signature (AS) domain"/>
    <property type="match status" value="1"/>
</dbReference>
<organism evidence="2">
    <name type="scientific">Thermomicrobium roseum</name>
    <dbReference type="NCBI Taxonomy" id="500"/>
    <lineage>
        <taxon>Bacteria</taxon>
        <taxon>Pseudomonadati</taxon>
        <taxon>Thermomicrobiota</taxon>
        <taxon>Thermomicrobia</taxon>
        <taxon>Thermomicrobiales</taxon>
        <taxon>Thermomicrobiaceae</taxon>
        <taxon>Thermomicrobium</taxon>
    </lineage>
</organism>
<dbReference type="InterPro" id="IPR020556">
    <property type="entry name" value="Amidase_CS"/>
</dbReference>
<proteinExistence type="inferred from homology"/>
<dbReference type="GO" id="GO:0004040">
    <property type="term" value="F:amidase activity"/>
    <property type="evidence" value="ECO:0007669"/>
    <property type="project" value="UniProtKB-EC"/>
</dbReference>
<dbReference type="InterPro" id="IPR023631">
    <property type="entry name" value="Amidase_dom"/>
</dbReference>
<dbReference type="AlphaFoldDB" id="A0A7C1G037"/>
<reference evidence="2" key="1">
    <citation type="journal article" date="2020" name="mSystems">
        <title>Genome- and Community-Level Interaction Insights into Carbon Utilization and Element Cycling Functions of Hydrothermarchaeota in Hydrothermal Sediment.</title>
        <authorList>
            <person name="Zhou Z."/>
            <person name="Liu Y."/>
            <person name="Xu W."/>
            <person name="Pan J."/>
            <person name="Luo Z.H."/>
            <person name="Li M."/>
        </authorList>
    </citation>
    <scope>NUCLEOTIDE SEQUENCE [LARGE SCALE GENOMIC DNA]</scope>
    <source>
        <strain evidence="2">SpSt-222</strain>
    </source>
</reference>
<dbReference type="SUPFAM" id="SSF75304">
    <property type="entry name" value="Amidase signature (AS) enzymes"/>
    <property type="match status" value="1"/>
</dbReference>
<dbReference type="PROSITE" id="PS00571">
    <property type="entry name" value="AMIDASES"/>
    <property type="match status" value="1"/>
</dbReference>
<dbReference type="InterPro" id="IPR000120">
    <property type="entry name" value="Amidase"/>
</dbReference>